<reference evidence="1 2" key="1">
    <citation type="submission" date="2018-03" db="EMBL/GenBank/DDBJ databases">
        <title>Genomic Encyclopedia of Archaeal and Bacterial Type Strains, Phase II (KMG-II): from individual species to whole genera.</title>
        <authorList>
            <person name="Goeker M."/>
        </authorList>
    </citation>
    <scope>NUCLEOTIDE SEQUENCE [LARGE SCALE GENOMIC DNA]</scope>
    <source>
        <strain evidence="1 2">DSM 24859</strain>
    </source>
</reference>
<dbReference type="InterPro" id="IPR025460">
    <property type="entry name" value="DUF4280"/>
</dbReference>
<organism evidence="1 2">
    <name type="scientific">Chitinophaga niastensis</name>
    <dbReference type="NCBI Taxonomy" id="536980"/>
    <lineage>
        <taxon>Bacteria</taxon>
        <taxon>Pseudomonadati</taxon>
        <taxon>Bacteroidota</taxon>
        <taxon>Chitinophagia</taxon>
        <taxon>Chitinophagales</taxon>
        <taxon>Chitinophagaceae</taxon>
        <taxon>Chitinophaga</taxon>
    </lineage>
</organism>
<keyword evidence="2" id="KW-1185">Reference proteome</keyword>
<dbReference type="Proteomes" id="UP000240971">
    <property type="component" value="Unassembled WGS sequence"/>
</dbReference>
<proteinExistence type="predicted"/>
<evidence type="ECO:0000313" key="2">
    <source>
        <dbReference type="Proteomes" id="UP000240971"/>
    </source>
</evidence>
<dbReference type="RefSeq" id="WP_106526936.1">
    <property type="nucleotide sequence ID" value="NZ_PYAW01000001.1"/>
</dbReference>
<name>A0A2P8HU07_CHINA</name>
<accession>A0A2P8HU07</accession>
<dbReference type="InterPro" id="IPR023346">
    <property type="entry name" value="Lysozyme-like_dom_sf"/>
</dbReference>
<dbReference type="Gene3D" id="1.10.530.10">
    <property type="match status" value="1"/>
</dbReference>
<comment type="caution">
    <text evidence="1">The sequence shown here is derived from an EMBL/GenBank/DDBJ whole genome shotgun (WGS) entry which is preliminary data.</text>
</comment>
<protein>
    <submittedName>
        <fullName evidence="1">Putative chitinase</fullName>
    </submittedName>
</protein>
<dbReference type="Pfam" id="PF14107">
    <property type="entry name" value="DUF4280"/>
    <property type="match status" value="1"/>
</dbReference>
<gene>
    <name evidence="1" type="ORF">CLV51_1011054</name>
</gene>
<dbReference type="SUPFAM" id="SSF53955">
    <property type="entry name" value="Lysozyme-like"/>
    <property type="match status" value="1"/>
</dbReference>
<evidence type="ECO:0000313" key="1">
    <source>
        <dbReference type="EMBL" id="PSL49719.1"/>
    </source>
</evidence>
<sequence>MADKHFVVQGAACKCNFGSAPDQLKVDVNDREYINDGDGSTKAIASNKDVGQPFQAKTFGSCSVTRSSCNPAVTQWEGVYQKVTLTNGGKILTEDSKAICTVSGSPCISITNHGQSAAVTSAHFDKVEVESLAALNPMAPKPANNKEIPQVNTIKVKLEKRIPVTEINSHKKKTDPIPVITVRVDESLTFTVNDYHNPAKADKEKVSWKVFNGNNFDGTAQSFEEIGPSYKINFDAVGQYRVMAYGKDGTDSRSSLDIIVATNKLKNEFSLGSGVGRIVDSLSTHQKEYRIRRGVPVTLEAIYEMMPATADEKQRVSMQVTDGNGNIVAGPTAAGTDKITFTPANTAASYRVTATMVADSPDGQPQEVSRDMVSEVNGVAKVTNDQNAAIIRPRTTMSFKAAEMVYKTQVQDFEAAAIKWQLNGQEVGTGTSISLDGNTYFTRPGNYVVEAYVMKADAWDAQKGKPSAKHQLDDWRFEVKNNEVLKIEVEGGAINWVVGKRYNLIAKTTMPYNAQLDGPITWVPANSSSDRNENVFAPHKGKIWMSAKLGFSAQRLEINADYATITRWCFADQESIYKPRAGWKETIKALITSTAAAGEKVNIHILEADSGSDFNYIKDMGEVTFDAQGEAKLDIQTDTLKPMLSKLYFEGEFYDVLFAILQKPGGIEFADMKSVASNGKKFWFPKKQSNQRDLEMGKYVYIREQKEIVSVHFFDSSNYPAYKVYKYGEKIKIHIQTRNMAGEELTLQLWENKYKEKDLNVLELKDKVKENEILDIDIDTNKLKSGKKAIDDTFRCFYAVIKSDKADKYMYPQEIADKNILNPSSVSFYQHIKLSNSIADRLNQITKPVAPTVLGEALEKEETTTGCPRCNEKITPATLLKIFPKAENATLQAVADTYNKYMKEIGMNTCWNKAHFFAQAIVETGDTLHLKDGENFNWYWEGLVDNFGAFQTIEGQQKAHLWGRANKIPIHPGVTDENQKNIANYAYGPDAAKGKEIGNTTEGDGWNFRGKGLIQITGRTVYAYANTYTKRENADIILNPDLVISDIKIAVLSSMAFWKLKGLQNASNGNTEVTERISKKVGKDVISDGKSSHAEKKLAFANTTSVLFRVKECQYGIVPAGDNNKYKIDADTFTYSLIQANASSTQFQYDVYVGGALVKTYVIEKNTKNLLPFPETGPNWGRYGTRDGGDDNYIDPKVAAALIGYFYSLPKNGYSDKLYFNDISASDKRNLGHHGHVDGNDIDIRYPGSPATGGNILWSDAKEAYPSEEKFVEALENLLTISGKWGFNTNYAYKDGLKNTMGTAMTAHQNHFHLGLR</sequence>
<dbReference type="OrthoDB" id="882303at2"/>
<dbReference type="EMBL" id="PYAW01000001">
    <property type="protein sequence ID" value="PSL49719.1"/>
    <property type="molecule type" value="Genomic_DNA"/>
</dbReference>